<reference evidence="1 2" key="1">
    <citation type="submission" date="2016-05" db="EMBL/GenBank/DDBJ databases">
        <title>Paenibacillus sp. 1ZS3-15 nov., isolated from the rhizosphere soil.</title>
        <authorList>
            <person name="Zhang X.X."/>
            <person name="Zhang J."/>
        </authorList>
    </citation>
    <scope>NUCLEOTIDE SEQUENCE [LARGE SCALE GENOMIC DNA]</scope>
    <source>
        <strain evidence="1 2">1ZS3-15</strain>
    </source>
</reference>
<proteinExistence type="predicted"/>
<keyword evidence="2" id="KW-1185">Reference proteome</keyword>
<dbReference type="OrthoDB" id="9928321at2"/>
<dbReference type="EMBL" id="LYPB01000077">
    <property type="protein sequence ID" value="OAS16046.1"/>
    <property type="molecule type" value="Genomic_DNA"/>
</dbReference>
<comment type="caution">
    <text evidence="1">The sequence shown here is derived from an EMBL/GenBank/DDBJ whole genome shotgun (WGS) entry which is preliminary data.</text>
</comment>
<gene>
    <name evidence="1" type="ORF">A8708_05560</name>
</gene>
<dbReference type="STRING" id="1850517.A8708_05560"/>
<organism evidence="1 2">
    <name type="scientific">Paenibacillus oryzisoli</name>
    <dbReference type="NCBI Taxonomy" id="1850517"/>
    <lineage>
        <taxon>Bacteria</taxon>
        <taxon>Bacillati</taxon>
        <taxon>Bacillota</taxon>
        <taxon>Bacilli</taxon>
        <taxon>Bacillales</taxon>
        <taxon>Paenibacillaceae</taxon>
        <taxon>Paenibacillus</taxon>
    </lineage>
</organism>
<evidence type="ECO:0000313" key="1">
    <source>
        <dbReference type="EMBL" id="OAS16046.1"/>
    </source>
</evidence>
<dbReference type="AlphaFoldDB" id="A0A198A4S6"/>
<evidence type="ECO:0000313" key="2">
    <source>
        <dbReference type="Proteomes" id="UP000078454"/>
    </source>
</evidence>
<name>A0A198A4S6_9BACL</name>
<accession>A0A198A4S6</accession>
<sequence length="137" mass="16399">MSRYGEVQSYLKLLSGSALNDHLSYSFNFDHFSVDNNIIESLKNHIRNVYLANKSADFHFVLNEELEWQTVLSVSLGEFDLNEEYLSRFLSLFEDFIENNTLRVWQITSDLFWGVYQKELLFKVENMYYYLLMYITD</sequence>
<protein>
    <submittedName>
        <fullName evidence="1">Uncharacterized protein</fullName>
    </submittedName>
</protein>
<dbReference type="Proteomes" id="UP000078454">
    <property type="component" value="Unassembled WGS sequence"/>
</dbReference>